<dbReference type="Proteomes" id="UP000001294">
    <property type="component" value="Unassembled WGS sequence"/>
</dbReference>
<evidence type="ECO:0000313" key="4">
    <source>
        <dbReference type="Proteomes" id="UP000001294"/>
    </source>
</evidence>
<dbReference type="InterPro" id="IPR008949">
    <property type="entry name" value="Isoprenoid_synthase_dom_sf"/>
</dbReference>
<dbReference type="GO" id="GO:0016838">
    <property type="term" value="F:carbon-oxygen lyase activity, acting on phosphates"/>
    <property type="evidence" value="ECO:0007669"/>
    <property type="project" value="InterPro"/>
</dbReference>
<dbReference type="InterPro" id="IPR024652">
    <property type="entry name" value="Trichodiene_synth"/>
</dbReference>
<dbReference type="STRING" id="441960.B6QBE9"/>
<evidence type="ECO:0000256" key="2">
    <source>
        <dbReference type="ARBA" id="ARBA00023239"/>
    </source>
</evidence>
<keyword evidence="4" id="KW-1185">Reference proteome</keyword>
<dbReference type="Pfam" id="PF06330">
    <property type="entry name" value="TRI5"/>
    <property type="match status" value="1"/>
</dbReference>
<dbReference type="OrthoDB" id="2998174at2759"/>
<dbReference type="VEuPathDB" id="FungiDB:PMAA_065350"/>
<dbReference type="PhylomeDB" id="B6QBE9"/>
<proteinExistence type="inferred from homology"/>
<sequence>MSLKNIDFLSFAASLIMNPLAFISSFSWATHDAIFKRKHTPTNAESLKEQCASTVNDLLNGISYQYPAGVHFDKTLKKKVEDSMLKAGLSSETLLRIQPYIDSSVNIAITCYAHTSIDVQEFVATYTSYAITVDDLGHEFSDDMKMFVTGLLDGNTTKNVILRGFFDLMKDHGSQFGQFGGDMIAKATIDFVCSCYLELELENRGRNEKQAHDTVNAPEYAEYFRIKTGVSEPYAFFAFPEHLFREDEVLHTYLPAVPYMVKFFNYANDILSFYKESGADEKANYISNQAAAHNISQFESLEMLCKKTIEVFHIINTILAPNEGLRRNVHQWMHGYAVYHMASVRYRLDELGIPAVFEARQLFLEKY</sequence>
<reference evidence="4" key="1">
    <citation type="journal article" date="2015" name="Genome Announc.">
        <title>Genome sequence of the AIDS-associated pathogen Penicillium marneffei (ATCC18224) and its near taxonomic relative Talaromyces stipitatus (ATCC10500).</title>
        <authorList>
            <person name="Nierman W.C."/>
            <person name="Fedorova-Abrams N.D."/>
            <person name="Andrianopoulos A."/>
        </authorList>
    </citation>
    <scope>NUCLEOTIDE SEQUENCE [LARGE SCALE GENOMIC DNA]</scope>
    <source>
        <strain evidence="4">ATCC 18224 / CBS 334.59 / QM 7333</strain>
    </source>
</reference>
<accession>B6QBE9</accession>
<dbReference type="SFLD" id="SFLDG01021">
    <property type="entry name" value="Trichodiene_Synthase_Like"/>
    <property type="match status" value="1"/>
</dbReference>
<dbReference type="Gene3D" id="1.10.600.10">
    <property type="entry name" value="Farnesyl Diphosphate Synthase"/>
    <property type="match status" value="1"/>
</dbReference>
<organism evidence="3 4">
    <name type="scientific">Talaromyces marneffei (strain ATCC 18224 / CBS 334.59 / QM 7333)</name>
    <name type="common">Penicillium marneffei</name>
    <dbReference type="NCBI Taxonomy" id="441960"/>
    <lineage>
        <taxon>Eukaryota</taxon>
        <taxon>Fungi</taxon>
        <taxon>Dikarya</taxon>
        <taxon>Ascomycota</taxon>
        <taxon>Pezizomycotina</taxon>
        <taxon>Eurotiomycetes</taxon>
        <taxon>Eurotiomycetidae</taxon>
        <taxon>Eurotiales</taxon>
        <taxon>Trichocomaceae</taxon>
        <taxon>Talaromyces</taxon>
        <taxon>Talaromyces sect. Talaromyces</taxon>
    </lineage>
</organism>
<name>B6QBE9_TALMQ</name>
<comment type="similarity">
    <text evidence="1">Belongs to the trichodiene synthase family.</text>
</comment>
<dbReference type="SFLD" id="SFLDS00005">
    <property type="entry name" value="Isoprenoid_Synthase_Type_I"/>
    <property type="match status" value="1"/>
</dbReference>
<evidence type="ECO:0000313" key="3">
    <source>
        <dbReference type="EMBL" id="EEA25425.1"/>
    </source>
</evidence>
<dbReference type="AlphaFoldDB" id="B6QBE9"/>
<dbReference type="EMBL" id="DS995900">
    <property type="protein sequence ID" value="EEA25425.1"/>
    <property type="molecule type" value="Genomic_DNA"/>
</dbReference>
<dbReference type="SUPFAM" id="SSF48576">
    <property type="entry name" value="Terpenoid synthases"/>
    <property type="match status" value="1"/>
</dbReference>
<dbReference type="HOGENOM" id="CLU_052212_0_0_1"/>
<protein>
    <submittedName>
        <fullName evidence="3">Trichodiene synthase, putative</fullName>
    </submittedName>
</protein>
<keyword evidence="2" id="KW-0456">Lyase</keyword>
<gene>
    <name evidence="3" type="ORF">PMAA_065350</name>
</gene>
<evidence type="ECO:0000256" key="1">
    <source>
        <dbReference type="ARBA" id="ARBA00007946"/>
    </source>
</evidence>